<reference evidence="3 4" key="1">
    <citation type="journal article" date="2007" name="Science">
        <title>The Chlamydomonas genome reveals the evolution of key animal and plant functions.</title>
        <authorList>
            <person name="Merchant S.S."/>
            <person name="Prochnik S.E."/>
            <person name="Vallon O."/>
            <person name="Harris E.H."/>
            <person name="Karpowicz S.J."/>
            <person name="Witman G.B."/>
            <person name="Terry A."/>
            <person name="Salamov A."/>
            <person name="Fritz-Laylin L.K."/>
            <person name="Marechal-Drouard L."/>
            <person name="Marshall W.F."/>
            <person name="Qu L.H."/>
            <person name="Nelson D.R."/>
            <person name="Sanderfoot A.A."/>
            <person name="Spalding M.H."/>
            <person name="Kapitonov V.V."/>
            <person name="Ren Q."/>
            <person name="Ferris P."/>
            <person name="Lindquist E."/>
            <person name="Shapiro H."/>
            <person name="Lucas S.M."/>
            <person name="Grimwood J."/>
            <person name="Schmutz J."/>
            <person name="Cardol P."/>
            <person name="Cerutti H."/>
            <person name="Chanfreau G."/>
            <person name="Chen C.L."/>
            <person name="Cognat V."/>
            <person name="Croft M.T."/>
            <person name="Dent R."/>
            <person name="Dutcher S."/>
            <person name="Fernandez E."/>
            <person name="Fukuzawa H."/>
            <person name="Gonzalez-Ballester D."/>
            <person name="Gonzalez-Halphen D."/>
            <person name="Hallmann A."/>
            <person name="Hanikenne M."/>
            <person name="Hippler M."/>
            <person name="Inwood W."/>
            <person name="Jabbari K."/>
            <person name="Kalanon M."/>
            <person name="Kuras R."/>
            <person name="Lefebvre P.A."/>
            <person name="Lemaire S.D."/>
            <person name="Lobanov A.V."/>
            <person name="Lohr M."/>
            <person name="Manuell A."/>
            <person name="Meier I."/>
            <person name="Mets L."/>
            <person name="Mittag M."/>
            <person name="Mittelmeier T."/>
            <person name="Moroney J.V."/>
            <person name="Moseley J."/>
            <person name="Napoli C."/>
            <person name="Nedelcu A.M."/>
            <person name="Niyogi K."/>
            <person name="Novoselov S.V."/>
            <person name="Paulsen I.T."/>
            <person name="Pazour G."/>
            <person name="Purton S."/>
            <person name="Ral J.P."/>
            <person name="Riano-Pachon D.M."/>
            <person name="Riekhof W."/>
            <person name="Rymarquis L."/>
            <person name="Schroda M."/>
            <person name="Stern D."/>
            <person name="Umen J."/>
            <person name="Willows R."/>
            <person name="Wilson N."/>
            <person name="Zimmer S.L."/>
            <person name="Allmer J."/>
            <person name="Balk J."/>
            <person name="Bisova K."/>
            <person name="Chen C.J."/>
            <person name="Elias M."/>
            <person name="Gendler K."/>
            <person name="Hauser C."/>
            <person name="Lamb M.R."/>
            <person name="Ledford H."/>
            <person name="Long J.C."/>
            <person name="Minagawa J."/>
            <person name="Page M.D."/>
            <person name="Pan J."/>
            <person name="Pootakham W."/>
            <person name="Roje S."/>
            <person name="Rose A."/>
            <person name="Stahlberg E."/>
            <person name="Terauchi A.M."/>
            <person name="Yang P."/>
            <person name="Ball S."/>
            <person name="Bowler C."/>
            <person name="Dieckmann C.L."/>
            <person name="Gladyshev V.N."/>
            <person name="Green P."/>
            <person name="Jorgensen R."/>
            <person name="Mayfield S."/>
            <person name="Mueller-Roeber B."/>
            <person name="Rajamani S."/>
            <person name="Sayre R.T."/>
            <person name="Brokstein P."/>
            <person name="Dubchak I."/>
            <person name="Goodstein D."/>
            <person name="Hornick L."/>
            <person name="Huang Y.W."/>
            <person name="Jhaveri J."/>
            <person name="Luo Y."/>
            <person name="Martinez D."/>
            <person name="Ngau W.C."/>
            <person name="Otillar B."/>
            <person name="Poliakov A."/>
            <person name="Porter A."/>
            <person name="Szajkowski L."/>
            <person name="Werner G."/>
            <person name="Zhou K."/>
            <person name="Grigoriev I.V."/>
            <person name="Rokhsar D.S."/>
            <person name="Grossman A.R."/>
        </authorList>
    </citation>
    <scope>NUCLEOTIDE SEQUENCE [LARGE SCALE GENOMIC DNA]</scope>
    <source>
        <strain evidence="4">CC-503</strain>
    </source>
</reference>
<dbReference type="PANTHER" id="PTHR45831">
    <property type="entry name" value="LD24721P"/>
    <property type="match status" value="1"/>
</dbReference>
<dbReference type="GO" id="GO:0072380">
    <property type="term" value="C:TRC complex"/>
    <property type="evidence" value="ECO:0000318"/>
    <property type="project" value="GO_Central"/>
</dbReference>
<proteinExistence type="predicted"/>
<keyword evidence="1" id="KW-0677">Repeat</keyword>
<dbReference type="OMA" id="KAMWKIF"/>
<dbReference type="STRING" id="3055.A8IAT1"/>
<dbReference type="Gramene" id="PNW77397">
    <property type="protein sequence ID" value="PNW77397"/>
    <property type="gene ID" value="CHLRE_10g434800v5"/>
</dbReference>
<dbReference type="AlphaFoldDB" id="A8IAT1"/>
<dbReference type="Gene3D" id="1.25.40.10">
    <property type="entry name" value="Tetratricopeptide repeat domain"/>
    <property type="match status" value="1"/>
</dbReference>
<dbReference type="OrthoDB" id="2335338at2759"/>
<dbReference type="Proteomes" id="UP000006906">
    <property type="component" value="Chromosome 10"/>
</dbReference>
<gene>
    <name evidence="3" type="ORF">CHLRE_10g434800v5</name>
</gene>
<dbReference type="GO" id="GO:0060090">
    <property type="term" value="F:molecular adaptor activity"/>
    <property type="evidence" value="ECO:0000318"/>
    <property type="project" value="GO_Central"/>
</dbReference>
<dbReference type="SMART" id="SM00028">
    <property type="entry name" value="TPR"/>
    <property type="match status" value="2"/>
</dbReference>
<dbReference type="SUPFAM" id="SSF48452">
    <property type="entry name" value="TPR-like"/>
    <property type="match status" value="1"/>
</dbReference>
<keyword evidence="4" id="KW-1185">Reference proteome</keyword>
<dbReference type="EMBL" id="CM008971">
    <property type="protein sequence ID" value="PNW77397.1"/>
    <property type="molecule type" value="Genomic_DNA"/>
</dbReference>
<dbReference type="GeneID" id="5728012"/>
<evidence type="ECO:0000256" key="2">
    <source>
        <dbReference type="ARBA" id="ARBA00022803"/>
    </source>
</evidence>
<dbReference type="InParanoid" id="A8IAT1"/>
<evidence type="ECO:0000256" key="1">
    <source>
        <dbReference type="ARBA" id="ARBA00022737"/>
    </source>
</evidence>
<evidence type="ECO:0000313" key="4">
    <source>
        <dbReference type="Proteomes" id="UP000006906"/>
    </source>
</evidence>
<dbReference type="PaxDb" id="3055-EDP06247"/>
<keyword evidence="2" id="KW-0802">TPR repeat</keyword>
<organism evidence="3 4">
    <name type="scientific">Chlamydomonas reinhardtii</name>
    <name type="common">Chlamydomonas smithii</name>
    <dbReference type="NCBI Taxonomy" id="3055"/>
    <lineage>
        <taxon>Eukaryota</taxon>
        <taxon>Viridiplantae</taxon>
        <taxon>Chlorophyta</taxon>
        <taxon>core chlorophytes</taxon>
        <taxon>Chlorophyceae</taxon>
        <taxon>CS clade</taxon>
        <taxon>Chlamydomonadales</taxon>
        <taxon>Chlamydomonadaceae</taxon>
        <taxon>Chlamydomonas</taxon>
    </lineage>
</organism>
<name>A8IAT1_CHLRE</name>
<evidence type="ECO:0000313" key="3">
    <source>
        <dbReference type="EMBL" id="PNW77397.1"/>
    </source>
</evidence>
<dbReference type="GO" id="GO:0006620">
    <property type="term" value="P:post-translational protein targeting to endoplasmic reticulum membrane"/>
    <property type="evidence" value="ECO:0000318"/>
    <property type="project" value="GO_Central"/>
</dbReference>
<dbReference type="InterPro" id="IPR047150">
    <property type="entry name" value="SGT"/>
</dbReference>
<dbReference type="PROSITE" id="PS50005">
    <property type="entry name" value="TPR"/>
    <property type="match status" value="1"/>
</dbReference>
<protein>
    <submittedName>
        <fullName evidence="3">Uncharacterized protein</fullName>
    </submittedName>
</protein>
<dbReference type="InterPro" id="IPR019734">
    <property type="entry name" value="TPR_rpt"/>
</dbReference>
<dbReference type="PANTHER" id="PTHR45831:SF2">
    <property type="entry name" value="LD24721P"/>
    <property type="match status" value="1"/>
</dbReference>
<dbReference type="RefSeq" id="XP_001702468.1">
    <property type="nucleotide sequence ID" value="XM_001702416.2"/>
</dbReference>
<accession>A8IAT1</accession>
<sequence>MQAFRRWPGGGTCNIRRAASSSSPRPCFVRVREVPACPTARRELLRTTASLGADDVQTATSSALDAAQTWERLSLVTRQLKVAVADEDYALAAKLRDEQKTLSDSLPPILQYALGQVAKLRTGTTQEQLQTILNLGEAGEPAVIPDLASCLSNPELADTAEKAMWAIFMKNKDPRVNELMQEGCMYMRSPATYDKALGVFSQMIQLAPSYVEGYNKRATVNYLMGRHQASIDDCNAVLGMQPYHFGAASGLGLCLLQMSRYEEALAAFEAALVIHPGMSNIRRFVADLRRHVATDGQEPGAGGAAWQQ</sequence>
<dbReference type="KEGG" id="cre:CHLRE_10g434800v5"/>
<dbReference type="InterPro" id="IPR011990">
    <property type="entry name" value="TPR-like_helical_dom_sf"/>
</dbReference>
<dbReference type="eggNOG" id="ENOG502S5XQ">
    <property type="taxonomic scope" value="Eukaryota"/>
</dbReference>
<dbReference type="GO" id="GO:0016020">
    <property type="term" value="C:membrane"/>
    <property type="evidence" value="ECO:0000318"/>
    <property type="project" value="GO_Central"/>
</dbReference>
<dbReference type="HOGENOM" id="CLU_904163_0_0_1"/>